<evidence type="ECO:0000313" key="2">
    <source>
        <dbReference type="EMBL" id="MCQ4631664.1"/>
    </source>
</evidence>
<proteinExistence type="predicted"/>
<sequence length="64" mass="7408">MSKKQDRKPFGSLWGNLDESARVAREQAEIERAAREAKSRRLKEMRLARHALDDGKVPDEETEN</sequence>
<comment type="caution">
    <text evidence="2">The sequence shown here is derived from an EMBL/GenBank/DDBJ whole genome shotgun (WGS) entry which is preliminary data.</text>
</comment>
<reference evidence="2" key="1">
    <citation type="submission" date="2021-07" db="EMBL/GenBank/DDBJ databases">
        <title>Shinella sp. nov., a novel member of the genus Shinella from water.</title>
        <authorList>
            <person name="Deng Y."/>
        </authorList>
    </citation>
    <scope>NUCLEOTIDE SEQUENCE</scope>
    <source>
        <strain evidence="2">CPCC 100929</strain>
    </source>
</reference>
<gene>
    <name evidence="2" type="ORF">GB927_016555</name>
</gene>
<evidence type="ECO:0000256" key="1">
    <source>
        <dbReference type="SAM" id="MobiDB-lite"/>
    </source>
</evidence>
<evidence type="ECO:0008006" key="4">
    <source>
        <dbReference type="Google" id="ProtNLM"/>
    </source>
</evidence>
<feature type="region of interest" description="Disordered" evidence="1">
    <location>
        <begin position="1"/>
        <end position="22"/>
    </location>
</feature>
<protein>
    <recommendedName>
        <fullName evidence="4">Transcriptional regulator</fullName>
    </recommendedName>
</protein>
<keyword evidence="3" id="KW-1185">Reference proteome</keyword>
<evidence type="ECO:0000313" key="3">
    <source>
        <dbReference type="Proteomes" id="UP000996601"/>
    </source>
</evidence>
<dbReference type="RefSeq" id="WP_256118281.1">
    <property type="nucleotide sequence ID" value="NZ_WHSB02000005.1"/>
</dbReference>
<name>A0ABT1R8Z9_9HYPH</name>
<organism evidence="2 3">
    <name type="scientific">Shinella lacus</name>
    <dbReference type="NCBI Taxonomy" id="2654216"/>
    <lineage>
        <taxon>Bacteria</taxon>
        <taxon>Pseudomonadati</taxon>
        <taxon>Pseudomonadota</taxon>
        <taxon>Alphaproteobacteria</taxon>
        <taxon>Hyphomicrobiales</taxon>
        <taxon>Rhizobiaceae</taxon>
        <taxon>Shinella</taxon>
    </lineage>
</organism>
<accession>A0ABT1R8Z9</accession>
<dbReference type="Proteomes" id="UP000996601">
    <property type="component" value="Unassembled WGS sequence"/>
</dbReference>
<dbReference type="EMBL" id="WHSB02000005">
    <property type="protein sequence ID" value="MCQ4631664.1"/>
    <property type="molecule type" value="Genomic_DNA"/>
</dbReference>
<feature type="region of interest" description="Disordered" evidence="1">
    <location>
        <begin position="36"/>
        <end position="64"/>
    </location>
</feature>